<dbReference type="PROSITE" id="PS50935">
    <property type="entry name" value="SSB"/>
    <property type="match status" value="1"/>
</dbReference>
<gene>
    <name evidence="5" type="ORF">AWM68_17315</name>
</gene>
<dbReference type="Proteomes" id="UP000076567">
    <property type="component" value="Unassembled WGS sequence"/>
</dbReference>
<dbReference type="GO" id="GO:0009295">
    <property type="term" value="C:nucleoid"/>
    <property type="evidence" value="ECO:0007669"/>
    <property type="project" value="TreeGrafter"/>
</dbReference>
<sequence length="174" mass="19609">MLNKVQFIGRLTKDPQTAGNQDNPVTTFKIAVNRPYTNQQNEREADFILIKAFKNKNLAQNCANYLQKGSLVYVEAKVKTGSFQDRNDNNKTVYTTDFIAEDVKFLSPTNGNGNGNGNQNNNNQNNNNRSNNNQNNNFNNNQNKNNFNDDPFAGDYGNQYDGPDPFSNGDFGNY</sequence>
<comment type="caution">
    <text evidence="2">Lacks conserved residue(s) required for the propagation of feature annotation.</text>
</comment>
<dbReference type="CDD" id="cd04496">
    <property type="entry name" value="SSB_OBF"/>
    <property type="match status" value="1"/>
</dbReference>
<dbReference type="HAMAP" id="MF_00984">
    <property type="entry name" value="SSB"/>
    <property type="match status" value="1"/>
</dbReference>
<dbReference type="PANTHER" id="PTHR10302">
    <property type="entry name" value="SINGLE-STRANDED DNA-BINDING PROTEIN"/>
    <property type="match status" value="1"/>
</dbReference>
<protein>
    <recommendedName>
        <fullName evidence="2 3">Single-stranded DNA-binding protein</fullName>
        <shortName evidence="2">SSB</shortName>
    </recommendedName>
</protein>
<organism evidence="5 6">
    <name type="scientific">Fictibacillus phosphorivorans</name>
    <dbReference type="NCBI Taxonomy" id="1221500"/>
    <lineage>
        <taxon>Bacteria</taxon>
        <taxon>Bacillati</taxon>
        <taxon>Bacillota</taxon>
        <taxon>Bacilli</taxon>
        <taxon>Bacillales</taxon>
        <taxon>Fictibacillaceae</taxon>
        <taxon>Fictibacillus</taxon>
    </lineage>
</organism>
<dbReference type="SUPFAM" id="SSF50249">
    <property type="entry name" value="Nucleic acid-binding proteins"/>
    <property type="match status" value="1"/>
</dbReference>
<evidence type="ECO:0000256" key="2">
    <source>
        <dbReference type="HAMAP-Rule" id="MF_00984"/>
    </source>
</evidence>
<dbReference type="AlphaFoldDB" id="A0A165NW85"/>
<dbReference type="PIRSF" id="PIRSF002070">
    <property type="entry name" value="SSB"/>
    <property type="match status" value="1"/>
</dbReference>
<dbReference type="InterPro" id="IPR000424">
    <property type="entry name" value="Primosome_PriB/ssb"/>
</dbReference>
<evidence type="ECO:0000313" key="5">
    <source>
        <dbReference type="EMBL" id="KZE67933.1"/>
    </source>
</evidence>
<dbReference type="InterPro" id="IPR011344">
    <property type="entry name" value="ssDNA-bd"/>
</dbReference>
<reference evidence="6" key="1">
    <citation type="submission" date="2016-01" db="EMBL/GenBank/DDBJ databases">
        <title>Draft genome of Chromobacterium sp. F49.</title>
        <authorList>
            <person name="Hong K.W."/>
        </authorList>
    </citation>
    <scope>NUCLEOTIDE SEQUENCE [LARGE SCALE GENOMIC DNA]</scope>
    <source>
        <strain evidence="6">P7IIIA</strain>
    </source>
</reference>
<dbReference type="OrthoDB" id="9809878at2"/>
<evidence type="ECO:0000256" key="4">
    <source>
        <dbReference type="SAM" id="MobiDB-lite"/>
    </source>
</evidence>
<evidence type="ECO:0000256" key="1">
    <source>
        <dbReference type="ARBA" id="ARBA00023125"/>
    </source>
</evidence>
<comment type="caution">
    <text evidence="5">The sequence shown here is derived from an EMBL/GenBank/DDBJ whole genome shotgun (WGS) entry which is preliminary data.</text>
</comment>
<feature type="compositionally biased region" description="Low complexity" evidence="4">
    <location>
        <begin position="117"/>
        <end position="148"/>
    </location>
</feature>
<dbReference type="Pfam" id="PF00436">
    <property type="entry name" value="SSB"/>
    <property type="match status" value="1"/>
</dbReference>
<dbReference type="GO" id="GO:0006260">
    <property type="term" value="P:DNA replication"/>
    <property type="evidence" value="ECO:0007669"/>
    <property type="project" value="InterPro"/>
</dbReference>
<accession>A0A165NW85</accession>
<dbReference type="RefSeq" id="WP_066238303.1">
    <property type="nucleotide sequence ID" value="NZ_LRFC01000006.1"/>
</dbReference>
<evidence type="ECO:0000313" key="6">
    <source>
        <dbReference type="Proteomes" id="UP000076567"/>
    </source>
</evidence>
<dbReference type="GO" id="GO:0003697">
    <property type="term" value="F:single-stranded DNA binding"/>
    <property type="evidence" value="ECO:0007669"/>
    <property type="project" value="UniProtKB-UniRule"/>
</dbReference>
<name>A0A165NW85_9BACL</name>
<dbReference type="Gene3D" id="2.40.50.140">
    <property type="entry name" value="Nucleic acid-binding proteins"/>
    <property type="match status" value="1"/>
</dbReference>
<proteinExistence type="inferred from homology"/>
<feature type="region of interest" description="Disordered" evidence="4">
    <location>
        <begin position="105"/>
        <end position="174"/>
    </location>
</feature>
<keyword evidence="1 2" id="KW-0238">DNA-binding</keyword>
<comment type="subunit">
    <text evidence="2">Homotetramer.</text>
</comment>
<dbReference type="InterPro" id="IPR012340">
    <property type="entry name" value="NA-bd_OB-fold"/>
</dbReference>
<keyword evidence="6" id="KW-1185">Reference proteome</keyword>
<evidence type="ECO:0000256" key="3">
    <source>
        <dbReference type="PIRNR" id="PIRNR002070"/>
    </source>
</evidence>
<dbReference type="PANTHER" id="PTHR10302:SF27">
    <property type="entry name" value="SINGLE-STRANDED DNA-BINDING PROTEIN"/>
    <property type="match status" value="1"/>
</dbReference>
<dbReference type="EMBL" id="LRFC01000006">
    <property type="protein sequence ID" value="KZE67933.1"/>
    <property type="molecule type" value="Genomic_DNA"/>
</dbReference>
<dbReference type="NCBIfam" id="TIGR00621">
    <property type="entry name" value="ssb"/>
    <property type="match status" value="1"/>
</dbReference>